<dbReference type="RefSeq" id="WP_011712308.1">
    <property type="nucleotide sequence ID" value="NC_008576.1"/>
</dbReference>
<dbReference type="STRING" id="156889.Mmc1_0620"/>
<dbReference type="EMBL" id="CP000471">
    <property type="protein sequence ID" value="ABK43141.1"/>
    <property type="molecule type" value="Genomic_DNA"/>
</dbReference>
<dbReference type="AlphaFoldDB" id="A0L598"/>
<evidence type="ECO:0000313" key="1">
    <source>
        <dbReference type="EMBL" id="ABK43141.1"/>
    </source>
</evidence>
<accession>A0L598</accession>
<dbReference type="HOGENOM" id="CLU_461471_0_0_5"/>
<evidence type="ECO:0008006" key="3">
    <source>
        <dbReference type="Google" id="ProtNLM"/>
    </source>
</evidence>
<gene>
    <name evidence="1" type="ordered locus">Mmc1_0620</name>
</gene>
<dbReference type="Proteomes" id="UP000002586">
    <property type="component" value="Chromosome"/>
</dbReference>
<name>A0L598_MAGMM</name>
<reference evidence="1 2" key="2">
    <citation type="journal article" date="2012" name="Int. J. Syst. Evol. Microbiol.">
        <title>Magnetococcus marinus gen. nov., sp. nov., a marine, magnetotactic bacterium that represents a novel lineage (Magnetococcaceae fam. nov.; Magnetococcales ord. nov.) at the base of the Alphaproteobacteria.</title>
        <authorList>
            <person name="Bazylinski D.A."/>
            <person name="Williams T.J."/>
            <person name="Lefevre C.T."/>
            <person name="Berg R.J."/>
            <person name="Zhang C.L."/>
            <person name="Bowser S.S."/>
            <person name="Dean A.J."/>
            <person name="Beveridge T.J."/>
        </authorList>
    </citation>
    <scope>NUCLEOTIDE SEQUENCE [LARGE SCALE GENOMIC DNA]</scope>
    <source>
        <strain evidence="2">ATCC BAA-1437 / JCM 17883 / MC-1</strain>
    </source>
</reference>
<sequence length="558" mass="63307">MSEPTLESDYIRNKQRAFKEAVARVNRLLQQRVVPQPVLEPMLEPLAHLFANAWLRSEVHPRYLSAVAALSRNPEHAFLVALLTQQLDDRAFMEAHLRSALATPAEHPRHLRVRQLLAHHDHDFAQTVAAVLAQWQQSDLPPCADFQQAVRQVGAIEKSRYAERLDEDERARLALVDRLPDRFPTPPSFAKVGLIPRMACAQSCRHCMFVWRPVMRDLPDPTPLYKQVNGLTTQVLFTGGDLTPVMPQFYQAIRSMPRVKLFALLLNGSFAHDEQATQTLLQGMLCALQSRSKKAAVAQVVLQISFDEFHQEILADRQGHLSERIPVAHIARIVRAVSRMPEIKLSLLHKQNSLNFSDALFTDGVFERLQRALADMGESLQLLQVTQSSTTKRHPARSDHHAPVIREALMALASAPQSPIHWMSGTTDRYGRAAYLEPSLFINDQAQLERYLQGEAPTEGFDIDPMLWLDGHVSLFSASHITMGDFFQEPLAHILTRWRRDPLLAALARFDPRLLQLYRTLNKDGDDLIASASSVHHLFHRITETAHIRLEMTRLLAK</sequence>
<dbReference type="eggNOG" id="COG1509">
    <property type="taxonomic scope" value="Bacteria"/>
</dbReference>
<organism evidence="1 2">
    <name type="scientific">Magnetococcus marinus (strain ATCC BAA-1437 / JCM 17883 / MC-1)</name>
    <dbReference type="NCBI Taxonomy" id="156889"/>
    <lineage>
        <taxon>Bacteria</taxon>
        <taxon>Pseudomonadati</taxon>
        <taxon>Pseudomonadota</taxon>
        <taxon>Magnetococcia</taxon>
        <taxon>Magnetococcales</taxon>
        <taxon>Magnetococcaceae</taxon>
        <taxon>Magnetococcus</taxon>
    </lineage>
</organism>
<proteinExistence type="predicted"/>
<protein>
    <recommendedName>
        <fullName evidence="3">Radical SAM domain protein</fullName>
    </recommendedName>
</protein>
<evidence type="ECO:0000313" key="2">
    <source>
        <dbReference type="Proteomes" id="UP000002586"/>
    </source>
</evidence>
<keyword evidence="2" id="KW-1185">Reference proteome</keyword>
<dbReference type="KEGG" id="mgm:Mmc1_0620"/>
<reference evidence="2" key="1">
    <citation type="journal article" date="2009" name="Appl. Environ. Microbiol.">
        <title>Complete genome sequence of the chemolithoautotrophic marine magnetotactic coccus strain MC-1.</title>
        <authorList>
            <person name="Schubbe S."/>
            <person name="Williams T.J."/>
            <person name="Xie G."/>
            <person name="Kiss H.E."/>
            <person name="Brettin T.S."/>
            <person name="Martinez D."/>
            <person name="Ross C.A."/>
            <person name="Schuler D."/>
            <person name="Cox B.L."/>
            <person name="Nealson K.H."/>
            <person name="Bazylinski D.A."/>
        </authorList>
    </citation>
    <scope>NUCLEOTIDE SEQUENCE [LARGE SCALE GENOMIC DNA]</scope>
    <source>
        <strain evidence="2">ATCC BAA-1437 / JCM 17883 / MC-1</strain>
    </source>
</reference>
<dbReference type="OrthoDB" id="2339975at2"/>